<feature type="region of interest" description="Disordered" evidence="1">
    <location>
        <begin position="190"/>
        <end position="222"/>
    </location>
</feature>
<name>A0A8D8Z0V1_9HEMI</name>
<evidence type="ECO:0000313" key="2">
    <source>
        <dbReference type="EMBL" id="CAG6738859.1"/>
    </source>
</evidence>
<organism evidence="2">
    <name type="scientific">Cacopsylla melanoneura</name>
    <dbReference type="NCBI Taxonomy" id="428564"/>
    <lineage>
        <taxon>Eukaryota</taxon>
        <taxon>Metazoa</taxon>
        <taxon>Ecdysozoa</taxon>
        <taxon>Arthropoda</taxon>
        <taxon>Hexapoda</taxon>
        <taxon>Insecta</taxon>
        <taxon>Pterygota</taxon>
        <taxon>Neoptera</taxon>
        <taxon>Paraneoptera</taxon>
        <taxon>Hemiptera</taxon>
        <taxon>Sternorrhyncha</taxon>
        <taxon>Psylloidea</taxon>
        <taxon>Psyllidae</taxon>
        <taxon>Psyllinae</taxon>
        <taxon>Cacopsylla</taxon>
    </lineage>
</organism>
<feature type="compositionally biased region" description="Low complexity" evidence="1">
    <location>
        <begin position="25"/>
        <end position="52"/>
    </location>
</feature>
<proteinExistence type="predicted"/>
<reference evidence="2" key="1">
    <citation type="submission" date="2021-05" db="EMBL/GenBank/DDBJ databases">
        <authorList>
            <person name="Alioto T."/>
            <person name="Alioto T."/>
            <person name="Gomez Garrido J."/>
        </authorList>
    </citation>
    <scope>NUCLEOTIDE SEQUENCE</scope>
</reference>
<evidence type="ECO:0000256" key="1">
    <source>
        <dbReference type="SAM" id="MobiDB-lite"/>
    </source>
</evidence>
<dbReference type="EMBL" id="HBUF01409984">
    <property type="protein sequence ID" value="CAG6738859.1"/>
    <property type="molecule type" value="Transcribed_RNA"/>
</dbReference>
<feature type="compositionally biased region" description="Polar residues" evidence="1">
    <location>
        <begin position="194"/>
        <end position="213"/>
    </location>
</feature>
<sequence>MKMLYVLSPPRTPPPSPWTSMRDTSPPLSCPSSNSNSSSSINSSCSYGSSPSERGRCEETGVFSTGREISANCCGRDDPRSFGSYKNKCGNGDGTSTRNCRHVFDSTTTSRIGKKDENSSCTRKCRRLFERDGILFFENTSEKVANRNEGMICEQDVTASTNRNGPSGISTEGCRSVSKKAKMFSLNGRRDLNSVDSSTSGGHFPNRSQSEKSFSGGRHVIPAPAGSQSYAIRVSQSLGRCDQGQTDAVTSTNSHTFARDPLCGTYQHQNELSQNWSTKDVSNSLEHHHSEAPNGFKSVSHRRQGGNDAGEGVKLVTSKNKTSKATRIWLNAIEKANGGGTTFDGSHPTVKENFGGAGGGKENLVGVTTLKNGVALKSKVNNLQRDDGEFDVRGNEGGGKVTPTPRHYSKNVRCRLKRKVSDMFQYYIKR</sequence>
<protein>
    <submittedName>
        <fullName evidence="2">Uncharacterized protein</fullName>
    </submittedName>
</protein>
<feature type="region of interest" description="Disordered" evidence="1">
    <location>
        <begin position="279"/>
        <end position="313"/>
    </location>
</feature>
<feature type="region of interest" description="Disordered" evidence="1">
    <location>
        <begin position="1"/>
        <end position="57"/>
    </location>
</feature>
<dbReference type="AlphaFoldDB" id="A0A8D8Z0V1"/>
<accession>A0A8D8Z0V1</accession>